<name>A0ABY5M4X3_9ACTN</name>
<dbReference type="EMBL" id="CP102173">
    <property type="protein sequence ID" value="UUP13219.1"/>
    <property type="molecule type" value="Genomic_DNA"/>
</dbReference>
<dbReference type="Gene3D" id="3.30.470.30">
    <property type="entry name" value="DNA ligase/mRNA capping enzyme"/>
    <property type="match status" value="1"/>
</dbReference>
<comment type="similarity">
    <text evidence="1">Belongs to the ATP-dependent DNA ligase family.</text>
</comment>
<evidence type="ECO:0000259" key="4">
    <source>
        <dbReference type="PROSITE" id="PS50160"/>
    </source>
</evidence>
<dbReference type="Pfam" id="PF01068">
    <property type="entry name" value="DNA_ligase_A_M"/>
    <property type="match status" value="1"/>
</dbReference>
<dbReference type="GO" id="GO:0016874">
    <property type="term" value="F:ligase activity"/>
    <property type="evidence" value="ECO:0007669"/>
    <property type="project" value="UniProtKB-KW"/>
</dbReference>
<evidence type="ECO:0000256" key="1">
    <source>
        <dbReference type="ARBA" id="ARBA00007572"/>
    </source>
</evidence>
<dbReference type="InterPro" id="IPR012340">
    <property type="entry name" value="NA-bd_OB-fold"/>
</dbReference>
<dbReference type="Proteomes" id="UP001316184">
    <property type="component" value="Chromosome"/>
</dbReference>
<dbReference type="InterPro" id="IPR050191">
    <property type="entry name" value="ATP-dep_DNA_ligase"/>
</dbReference>
<organism evidence="5 6">
    <name type="scientific">Aeromicrobium wangtongii</name>
    <dbReference type="NCBI Taxonomy" id="2969247"/>
    <lineage>
        <taxon>Bacteria</taxon>
        <taxon>Bacillati</taxon>
        <taxon>Actinomycetota</taxon>
        <taxon>Actinomycetes</taxon>
        <taxon>Propionibacteriales</taxon>
        <taxon>Nocardioidaceae</taxon>
        <taxon>Aeromicrobium</taxon>
    </lineage>
</organism>
<sequence>MVSFPQDPMLAKHVANLPEPSALPGGCVYEPKLDGYRALLFVTEEGCRVQSRRGHDITDEFRDVAEAAFEQLPAGLVVDGELVVRTRGAFDFGELQRRLARAGKQRIGQPAASFIAFDLLAAAGRDVRTTPLRVRRQLLETVMAGTSAPLELCPQTDDLDVAREWLGQFADAEQGMEGLVVKGADTTYRGGARGWLKYRLRDTVEAVVGGVGGSLDAPGHLVLGLPDADGRLFFAGTTTALTPAQRREVASAVSPAEAAHAWLPDSGASRWGGGDKQPVRPVRANLVVEVSVDSSVQEGRWRHPVKLVRLRPDLTPDEVAGQRG</sequence>
<dbReference type="InterPro" id="IPR044119">
    <property type="entry name" value="Adenylation_LigC-like"/>
</dbReference>
<evidence type="ECO:0000313" key="5">
    <source>
        <dbReference type="EMBL" id="UUP13219.1"/>
    </source>
</evidence>
<accession>A0ABY5M4X3</accession>
<keyword evidence="6" id="KW-1185">Reference proteome</keyword>
<dbReference type="PANTHER" id="PTHR45674:SF4">
    <property type="entry name" value="DNA LIGASE 1"/>
    <property type="match status" value="1"/>
</dbReference>
<evidence type="ECO:0000256" key="2">
    <source>
        <dbReference type="ARBA" id="ARBA00022598"/>
    </source>
</evidence>
<dbReference type="PROSITE" id="PS50160">
    <property type="entry name" value="DNA_LIGASE_A3"/>
    <property type="match status" value="1"/>
</dbReference>
<gene>
    <name evidence="5" type="ORF">NQV15_15395</name>
</gene>
<dbReference type="CDD" id="cd07905">
    <property type="entry name" value="Adenylation_DNA_ligase_LigC"/>
    <property type="match status" value="1"/>
</dbReference>
<evidence type="ECO:0000256" key="3">
    <source>
        <dbReference type="ARBA" id="ARBA00034003"/>
    </source>
</evidence>
<dbReference type="RefSeq" id="WP_232400589.1">
    <property type="nucleotide sequence ID" value="NZ_CP102173.1"/>
</dbReference>
<protein>
    <submittedName>
        <fullName evidence="5">ATP-dependent DNA ligase</fullName>
    </submittedName>
</protein>
<feature type="domain" description="ATP-dependent DNA ligase family profile" evidence="4">
    <location>
        <begin position="114"/>
        <end position="231"/>
    </location>
</feature>
<keyword evidence="2 5" id="KW-0436">Ligase</keyword>
<reference evidence="5 6" key="1">
    <citation type="submission" date="2022-08" db="EMBL/GenBank/DDBJ databases">
        <title>novel species in genus Aeromicrobium.</title>
        <authorList>
            <person name="Ye L."/>
        </authorList>
    </citation>
    <scope>NUCLEOTIDE SEQUENCE [LARGE SCALE GENOMIC DNA]</scope>
    <source>
        <strain evidence="6">zg-Y1379</strain>
    </source>
</reference>
<dbReference type="PANTHER" id="PTHR45674">
    <property type="entry name" value="DNA LIGASE 1/3 FAMILY MEMBER"/>
    <property type="match status" value="1"/>
</dbReference>
<dbReference type="Gene3D" id="2.40.50.140">
    <property type="entry name" value="Nucleic acid-binding proteins"/>
    <property type="match status" value="1"/>
</dbReference>
<proteinExistence type="inferred from homology"/>
<dbReference type="SUPFAM" id="SSF56091">
    <property type="entry name" value="DNA ligase/mRNA capping enzyme, catalytic domain"/>
    <property type="match status" value="1"/>
</dbReference>
<comment type="catalytic activity">
    <reaction evidence="3">
        <text>ATP + (deoxyribonucleotide)n-3'-hydroxyl + 5'-phospho-(deoxyribonucleotide)m = (deoxyribonucleotide)n+m + AMP + diphosphate.</text>
        <dbReference type="EC" id="6.5.1.1"/>
    </reaction>
</comment>
<dbReference type="InterPro" id="IPR012310">
    <property type="entry name" value="DNA_ligase_ATP-dep_cent"/>
</dbReference>
<evidence type="ECO:0000313" key="6">
    <source>
        <dbReference type="Proteomes" id="UP001316184"/>
    </source>
</evidence>